<protein>
    <recommendedName>
        <fullName evidence="4">Plasminogen receptor (KT)</fullName>
    </recommendedName>
</protein>
<organism evidence="2 3">
    <name type="scientific">Lucilia cuprina</name>
    <name type="common">Green bottle fly</name>
    <name type="synonym">Australian sheep blowfly</name>
    <dbReference type="NCBI Taxonomy" id="7375"/>
    <lineage>
        <taxon>Eukaryota</taxon>
        <taxon>Metazoa</taxon>
        <taxon>Ecdysozoa</taxon>
        <taxon>Arthropoda</taxon>
        <taxon>Hexapoda</taxon>
        <taxon>Insecta</taxon>
        <taxon>Pterygota</taxon>
        <taxon>Neoptera</taxon>
        <taxon>Endopterygota</taxon>
        <taxon>Diptera</taxon>
        <taxon>Brachycera</taxon>
        <taxon>Muscomorpha</taxon>
        <taxon>Oestroidea</taxon>
        <taxon>Calliphoridae</taxon>
        <taxon>Luciliinae</taxon>
        <taxon>Lucilia</taxon>
    </lineage>
</organism>
<feature type="transmembrane region" description="Helical" evidence="1">
    <location>
        <begin position="53"/>
        <end position="72"/>
    </location>
</feature>
<evidence type="ECO:0000313" key="3">
    <source>
        <dbReference type="Proteomes" id="UP000037069"/>
    </source>
</evidence>
<dbReference type="PANTHER" id="PTHR13411:SF6">
    <property type="entry name" value="PLASMINOGEN RECEPTOR (KT)"/>
    <property type="match status" value="1"/>
</dbReference>
<dbReference type="OrthoDB" id="10256697at2759"/>
<gene>
    <name evidence="2" type="ORF">FF38_13830</name>
</gene>
<evidence type="ECO:0000313" key="2">
    <source>
        <dbReference type="EMBL" id="KNC23774.1"/>
    </source>
</evidence>
<dbReference type="PANTHER" id="PTHR13411">
    <property type="entry name" value="PLASMINOGEN RECEPTOR (KT)"/>
    <property type="match status" value="1"/>
</dbReference>
<proteinExistence type="predicted"/>
<dbReference type="EMBL" id="JRES01001303">
    <property type="protein sequence ID" value="KNC23774.1"/>
    <property type="molecule type" value="Genomic_DNA"/>
</dbReference>
<dbReference type="GO" id="GO:0005886">
    <property type="term" value="C:plasma membrane"/>
    <property type="evidence" value="ECO:0007669"/>
    <property type="project" value="InterPro"/>
</dbReference>
<dbReference type="Pfam" id="PF10166">
    <property type="entry name" value="DUF2368"/>
    <property type="match status" value="1"/>
</dbReference>
<evidence type="ECO:0000256" key="1">
    <source>
        <dbReference type="SAM" id="Phobius"/>
    </source>
</evidence>
<name>A0A0L0BX10_LUCCU</name>
<keyword evidence="1" id="KW-0812">Transmembrane</keyword>
<dbReference type="AlphaFoldDB" id="A0A0L0BX10"/>
<evidence type="ECO:0008006" key="4">
    <source>
        <dbReference type="Google" id="ProtNLM"/>
    </source>
</evidence>
<reference evidence="2 3" key="1">
    <citation type="journal article" date="2015" name="Nat. Commun.">
        <title>Lucilia cuprina genome unlocks parasitic fly biology to underpin future interventions.</title>
        <authorList>
            <person name="Anstead C.A."/>
            <person name="Korhonen P.K."/>
            <person name="Young N.D."/>
            <person name="Hall R.S."/>
            <person name="Jex A.R."/>
            <person name="Murali S.C."/>
            <person name="Hughes D.S."/>
            <person name="Lee S.F."/>
            <person name="Perry T."/>
            <person name="Stroehlein A.J."/>
            <person name="Ansell B.R."/>
            <person name="Breugelmans B."/>
            <person name="Hofmann A."/>
            <person name="Qu J."/>
            <person name="Dugan S."/>
            <person name="Lee S.L."/>
            <person name="Chao H."/>
            <person name="Dinh H."/>
            <person name="Han Y."/>
            <person name="Doddapaneni H.V."/>
            <person name="Worley K.C."/>
            <person name="Muzny D.M."/>
            <person name="Ioannidis P."/>
            <person name="Waterhouse R.M."/>
            <person name="Zdobnov E.M."/>
            <person name="James P.J."/>
            <person name="Bagnall N.H."/>
            <person name="Kotze A.C."/>
            <person name="Gibbs R.A."/>
            <person name="Richards S."/>
            <person name="Batterham P."/>
            <person name="Gasser R.B."/>
        </authorList>
    </citation>
    <scope>NUCLEOTIDE SEQUENCE [LARGE SCALE GENOMIC DNA]</scope>
    <source>
        <strain evidence="2 3">LS</strain>
        <tissue evidence="2">Full body</tissue>
    </source>
</reference>
<accession>A0A0L0BX10</accession>
<dbReference type="Proteomes" id="UP000037069">
    <property type="component" value="Unassembled WGS sequence"/>
</dbReference>
<comment type="caution">
    <text evidence="2">The sequence shown here is derived from an EMBL/GenBank/DDBJ whole genome shotgun (WGS) entry which is preliminary data.</text>
</comment>
<keyword evidence="1" id="KW-1133">Transmembrane helix</keyword>
<feature type="transmembrane region" description="Helical" evidence="1">
    <location>
        <begin position="78"/>
        <end position="95"/>
    </location>
</feature>
<keyword evidence="1" id="KW-0472">Membrane</keyword>
<dbReference type="OMA" id="MGYYTDW"/>
<dbReference type="InterPro" id="IPR019319">
    <property type="entry name" value="Plg-R(KT)"/>
</dbReference>
<sequence>MGNKSSSNISTYPQHDDPAYRKCQELKMERWIQMHYQIKEREQATEIARNREFFYWLSGFYITSLLGCFSFYQRTRRPVTLLPMVPLSFVMGYYGDLAYGSKIHRIKAEANMIMEHESELLHWPGGLPTVATIDEARVEAEMEKKMHPHHS</sequence>
<keyword evidence="3" id="KW-1185">Reference proteome</keyword>